<name>A0ACB0YHU2_MELEN</name>
<evidence type="ECO:0000313" key="1">
    <source>
        <dbReference type="EMBL" id="CAK5047335.1"/>
    </source>
</evidence>
<comment type="caution">
    <text evidence="1">The sequence shown here is derived from an EMBL/GenBank/DDBJ whole genome shotgun (WGS) entry which is preliminary data.</text>
</comment>
<dbReference type="Proteomes" id="UP001497535">
    <property type="component" value="Unassembled WGS sequence"/>
</dbReference>
<keyword evidence="2" id="KW-1185">Reference proteome</keyword>
<evidence type="ECO:0000313" key="2">
    <source>
        <dbReference type="Proteomes" id="UP001497535"/>
    </source>
</evidence>
<reference evidence="1" key="1">
    <citation type="submission" date="2023-11" db="EMBL/GenBank/DDBJ databases">
        <authorList>
            <person name="Poullet M."/>
        </authorList>
    </citation>
    <scope>NUCLEOTIDE SEQUENCE</scope>
    <source>
        <strain evidence="1">E1834</strain>
    </source>
</reference>
<sequence length="60" mass="7195">MCDCWLLFRALISKIIRNFQLLLVLHFILAFLLVLQPYLFTSELVNTRVYSFLSLIPRFM</sequence>
<protein>
    <submittedName>
        <fullName evidence="1">Uncharacterized protein</fullName>
    </submittedName>
</protein>
<accession>A0ACB0YHU2</accession>
<organism evidence="1 2">
    <name type="scientific">Meloidogyne enterolobii</name>
    <name type="common">Root-knot nematode worm</name>
    <name type="synonym">Meloidogyne mayaguensis</name>
    <dbReference type="NCBI Taxonomy" id="390850"/>
    <lineage>
        <taxon>Eukaryota</taxon>
        <taxon>Metazoa</taxon>
        <taxon>Ecdysozoa</taxon>
        <taxon>Nematoda</taxon>
        <taxon>Chromadorea</taxon>
        <taxon>Rhabditida</taxon>
        <taxon>Tylenchina</taxon>
        <taxon>Tylenchomorpha</taxon>
        <taxon>Tylenchoidea</taxon>
        <taxon>Meloidogynidae</taxon>
        <taxon>Meloidogyninae</taxon>
        <taxon>Meloidogyne</taxon>
    </lineage>
</organism>
<proteinExistence type="predicted"/>
<dbReference type="EMBL" id="CAVMJV010000012">
    <property type="protein sequence ID" value="CAK5047335.1"/>
    <property type="molecule type" value="Genomic_DNA"/>
</dbReference>
<gene>
    <name evidence="1" type="ORF">MENTE1834_LOCUS12377</name>
</gene>